<keyword evidence="3" id="KW-1185">Reference proteome</keyword>
<comment type="caution">
    <text evidence="2">The sequence shown here is derived from an EMBL/GenBank/DDBJ whole genome shotgun (WGS) entry which is preliminary data.</text>
</comment>
<evidence type="ECO:0000313" key="2">
    <source>
        <dbReference type="EMBL" id="KAE8239536.1"/>
    </source>
</evidence>
<name>A0A8T8SGF5_9BASI</name>
<evidence type="ECO:0000313" key="3">
    <source>
        <dbReference type="Proteomes" id="UP000077521"/>
    </source>
</evidence>
<gene>
    <name evidence="2" type="ORF">A4X13_0g8154</name>
</gene>
<protein>
    <submittedName>
        <fullName evidence="2">Uncharacterized protein</fullName>
    </submittedName>
</protein>
<dbReference type="AlphaFoldDB" id="A0A8T8SGF5"/>
<dbReference type="Proteomes" id="UP000077521">
    <property type="component" value="Unassembled WGS sequence"/>
</dbReference>
<sequence length="442" mass="49188">VWTDRVTFFSADKKPAALCELMIPQGIVSAIVRHVISAKADPALGQAITLGANTEVPSSTGSKRLQDIVVGNMLLEENGTPRIVEATLTSQSKRHALVWEQCGTNESKKEPRCLKLKIGLQQSLHMRVYLDPCVRSPGKPSARCDFTLGCGPVEPLSSQQIEELAAVHKLTIQDARTCVISIQSVACSTVSPTVRLTTHRRGPEYARMAARLQQILVGPFGTTVMPLLKREGEEVVIPISLLARDSSVPHGGHHGKIILTNPVRLPLVRGLDLGMEPVWKAAYHAFQHPAGSETEADQVGEDTVDAQIDRDLIDELEETLAAETKTIRHLKLKIQPSIKPIRRGPYHKRGRLLGRVLVWRRSKPRRNHLLRRKRHRTTPWLYHEPRRAEAPDDLRRTGPSAPTGKAPQKDRHLVGGSYCGSENMRIPRKHQEYQLSRTAPQV</sequence>
<proteinExistence type="predicted"/>
<dbReference type="EMBL" id="LWDF02001285">
    <property type="protein sequence ID" value="KAE8239536.1"/>
    <property type="molecule type" value="Genomic_DNA"/>
</dbReference>
<reference evidence="2" key="2">
    <citation type="journal article" date="2019" name="IMA Fungus">
        <title>Genome sequencing and comparison of five Tilletia species to identify candidate genes for the detection of regulated species infecting wheat.</title>
        <authorList>
            <person name="Nguyen H.D.T."/>
            <person name="Sultana T."/>
            <person name="Kesanakurti P."/>
            <person name="Hambleton S."/>
        </authorList>
    </citation>
    <scope>NUCLEOTIDE SEQUENCE</scope>
    <source>
        <strain evidence="2">DAOMC 236416</strain>
    </source>
</reference>
<feature type="non-terminal residue" evidence="2">
    <location>
        <position position="1"/>
    </location>
</feature>
<accession>A0A8T8SGF5</accession>
<organism evidence="2 3">
    <name type="scientific">Tilletia indica</name>
    <dbReference type="NCBI Taxonomy" id="43049"/>
    <lineage>
        <taxon>Eukaryota</taxon>
        <taxon>Fungi</taxon>
        <taxon>Dikarya</taxon>
        <taxon>Basidiomycota</taxon>
        <taxon>Ustilaginomycotina</taxon>
        <taxon>Exobasidiomycetes</taxon>
        <taxon>Tilletiales</taxon>
        <taxon>Tilletiaceae</taxon>
        <taxon>Tilletia</taxon>
    </lineage>
</organism>
<evidence type="ECO:0000256" key="1">
    <source>
        <dbReference type="SAM" id="MobiDB-lite"/>
    </source>
</evidence>
<feature type="compositionally biased region" description="Polar residues" evidence="1">
    <location>
        <begin position="433"/>
        <end position="442"/>
    </location>
</feature>
<feature type="compositionally biased region" description="Basic and acidic residues" evidence="1">
    <location>
        <begin position="383"/>
        <end position="396"/>
    </location>
</feature>
<reference evidence="2" key="1">
    <citation type="submission" date="2016-04" db="EMBL/GenBank/DDBJ databases">
        <authorList>
            <person name="Nguyen H.D."/>
            <person name="Samba Siva P."/>
            <person name="Cullis J."/>
            <person name="Levesque C.A."/>
            <person name="Hambleton S."/>
        </authorList>
    </citation>
    <scope>NUCLEOTIDE SEQUENCE</scope>
    <source>
        <strain evidence="2">DAOMC 236416</strain>
    </source>
</reference>
<feature type="region of interest" description="Disordered" evidence="1">
    <location>
        <begin position="383"/>
        <end position="442"/>
    </location>
</feature>